<evidence type="ECO:0000256" key="2">
    <source>
        <dbReference type="ARBA" id="ARBA00022840"/>
    </source>
</evidence>
<evidence type="ECO:0000313" key="5">
    <source>
        <dbReference type="EMBL" id="MFC4107233.1"/>
    </source>
</evidence>
<evidence type="ECO:0000256" key="3">
    <source>
        <dbReference type="SAM" id="MobiDB-lite"/>
    </source>
</evidence>
<dbReference type="PROSITE" id="PS50043">
    <property type="entry name" value="HTH_LUXR_2"/>
    <property type="match status" value="1"/>
</dbReference>
<dbReference type="Proteomes" id="UP001595868">
    <property type="component" value="Unassembled WGS sequence"/>
</dbReference>
<feature type="compositionally biased region" description="Basic and acidic residues" evidence="3">
    <location>
        <begin position="74"/>
        <end position="113"/>
    </location>
</feature>
<feature type="region of interest" description="Disordered" evidence="3">
    <location>
        <begin position="803"/>
        <end position="838"/>
    </location>
</feature>
<gene>
    <name evidence="5" type="ORF">ACFOX0_15025</name>
</gene>
<keyword evidence="6" id="KW-1185">Reference proteome</keyword>
<dbReference type="SUPFAM" id="SSF46894">
    <property type="entry name" value="C-terminal effector domain of the bipartite response regulators"/>
    <property type="match status" value="1"/>
</dbReference>
<evidence type="ECO:0000259" key="4">
    <source>
        <dbReference type="PROSITE" id="PS50043"/>
    </source>
</evidence>
<evidence type="ECO:0000256" key="1">
    <source>
        <dbReference type="ARBA" id="ARBA00022741"/>
    </source>
</evidence>
<dbReference type="PRINTS" id="PR00038">
    <property type="entry name" value="HTHLUXR"/>
</dbReference>
<organism evidence="5 6">
    <name type="scientific">Micromonospora zhanjiangensis</name>
    <dbReference type="NCBI Taxonomy" id="1522057"/>
    <lineage>
        <taxon>Bacteria</taxon>
        <taxon>Bacillati</taxon>
        <taxon>Actinomycetota</taxon>
        <taxon>Actinomycetes</taxon>
        <taxon>Micromonosporales</taxon>
        <taxon>Micromonosporaceae</taxon>
        <taxon>Micromonospora</taxon>
    </lineage>
</organism>
<dbReference type="CDD" id="cd06170">
    <property type="entry name" value="LuxR_C_like"/>
    <property type="match status" value="1"/>
</dbReference>
<dbReference type="RefSeq" id="WP_377545890.1">
    <property type="nucleotide sequence ID" value="NZ_JBHSBN010000008.1"/>
</dbReference>
<dbReference type="InterPro" id="IPR036388">
    <property type="entry name" value="WH-like_DNA-bd_sf"/>
</dbReference>
<proteinExistence type="predicted"/>
<dbReference type="PANTHER" id="PTHR16305">
    <property type="entry name" value="TESTICULAR SOLUBLE ADENYLYL CYCLASE"/>
    <property type="match status" value="1"/>
</dbReference>
<dbReference type="SUPFAM" id="SSF52540">
    <property type="entry name" value="P-loop containing nucleoside triphosphate hydrolases"/>
    <property type="match status" value="1"/>
</dbReference>
<feature type="domain" description="HTH luxR-type" evidence="4">
    <location>
        <begin position="831"/>
        <end position="896"/>
    </location>
</feature>
<protein>
    <submittedName>
        <fullName evidence="5">LuxR C-terminal-related transcriptional regulator</fullName>
    </submittedName>
</protein>
<dbReference type="InterPro" id="IPR016032">
    <property type="entry name" value="Sig_transdc_resp-reg_C-effctor"/>
</dbReference>
<dbReference type="Pfam" id="PF00196">
    <property type="entry name" value="GerE"/>
    <property type="match status" value="1"/>
</dbReference>
<dbReference type="PROSITE" id="PS00622">
    <property type="entry name" value="HTH_LUXR_1"/>
    <property type="match status" value="1"/>
</dbReference>
<dbReference type="Gene3D" id="1.10.10.10">
    <property type="entry name" value="Winged helix-like DNA-binding domain superfamily/Winged helix DNA-binding domain"/>
    <property type="match status" value="1"/>
</dbReference>
<sequence length="900" mass="93377">MTIMTTVDPRTVDGVRPVLGERAGALLAGVAADPYGPLCLALPAPGGHGKTVLLDAFARAYRRAGLTVLTEYPIRSDPDRSDPDRSDPDHSDGNRVDVDRSDGDRFGPDRTELDRVGAGRLGADQVLLLDDAHLLDEARLRALGDLLESGPVRLVVGYRPWPQPPALARLVDLLRRHGQPLPLPPFTPAQTAAHLADTVGLTDPAVARFVQAQTGGVPRDVERLARGVREHAVPVPGGTGRRAERAVPRSVVLELGPDLDALGPDTRALLLAAAAGGPLPVELLAALLRRDPAAVGEAVAEAAAAGLLGPDGRLAPLVARAIATLAPAAARDAVWQRLTELRLARGGPVLPLVRTLRAVGADGGYPAAMLAAAAEEALADDPGYAAELFAAAAADGRGGTARQAAAAALAGDLDAALRLADRLIGTANPASRAEAATVAATALAHRGQLARSAELYRWAGTATSLAHATVGAVGTGRLDEPFEPPVDEPPTLLAGAANLTARGLRETLTGAPTAALSAFVQAAALLEPAGRAALLPDSPAALAALTALHCGELEIGARVLDRAVAARTGGPLLARRHRLLRACVAMLGGRTAAAAEETAAAVADGRPLEPRDLLLHAALQVGIARRNSDLPTLRRAWGYAREAVLRHPVDLFTLLPLGELAVAAARLGELDRLGPQLAEARAVLHRLGDPVLWSTPLHWNLLHAAIAAEHPAAADEHTAALRRAAGHGRYAAALAGAADAWRAVLRADIDPVRVEAAARELSDVGLCWDAARLAGQAAIRTTDRRAMTTLLECARALQGRPSARAAVPPEQPSAAALAPTTGMAGTAGVPAAAAESPLSEREREVAGLVLDGLTYRQIGDRLFISAKTVEHHVARMRSRLNCTSRPDLLARLREILTDAG</sequence>
<reference evidence="6" key="1">
    <citation type="journal article" date="2019" name="Int. J. Syst. Evol. Microbiol.">
        <title>The Global Catalogue of Microorganisms (GCM) 10K type strain sequencing project: providing services to taxonomists for standard genome sequencing and annotation.</title>
        <authorList>
            <consortium name="The Broad Institute Genomics Platform"/>
            <consortium name="The Broad Institute Genome Sequencing Center for Infectious Disease"/>
            <person name="Wu L."/>
            <person name="Ma J."/>
        </authorList>
    </citation>
    <scope>NUCLEOTIDE SEQUENCE [LARGE SCALE GENOMIC DNA]</scope>
    <source>
        <strain evidence="6">2902at01</strain>
    </source>
</reference>
<keyword evidence="2" id="KW-0067">ATP-binding</keyword>
<dbReference type="InterPro" id="IPR000792">
    <property type="entry name" value="Tscrpt_reg_LuxR_C"/>
</dbReference>
<evidence type="ECO:0000313" key="6">
    <source>
        <dbReference type="Proteomes" id="UP001595868"/>
    </source>
</evidence>
<dbReference type="EMBL" id="JBHSBN010000008">
    <property type="protein sequence ID" value="MFC4107233.1"/>
    <property type="molecule type" value="Genomic_DNA"/>
</dbReference>
<dbReference type="PANTHER" id="PTHR16305:SF35">
    <property type="entry name" value="TRANSCRIPTIONAL ACTIVATOR DOMAIN"/>
    <property type="match status" value="1"/>
</dbReference>
<name>A0ABV8KMI6_9ACTN</name>
<dbReference type="InterPro" id="IPR027417">
    <property type="entry name" value="P-loop_NTPase"/>
</dbReference>
<feature type="compositionally biased region" description="Low complexity" evidence="3">
    <location>
        <begin position="814"/>
        <end position="834"/>
    </location>
</feature>
<feature type="region of interest" description="Disordered" evidence="3">
    <location>
        <begin position="73"/>
        <end position="113"/>
    </location>
</feature>
<keyword evidence="1" id="KW-0547">Nucleotide-binding</keyword>
<dbReference type="SMART" id="SM00421">
    <property type="entry name" value="HTH_LUXR"/>
    <property type="match status" value="1"/>
</dbReference>
<accession>A0ABV8KMI6</accession>
<comment type="caution">
    <text evidence="5">The sequence shown here is derived from an EMBL/GenBank/DDBJ whole genome shotgun (WGS) entry which is preliminary data.</text>
</comment>